<evidence type="ECO:0000256" key="2">
    <source>
        <dbReference type="ARBA" id="ARBA00009323"/>
    </source>
</evidence>
<dbReference type="Gene3D" id="2.30.31.20">
    <property type="entry name" value="Sporulation-specific cell division protein SsgB"/>
    <property type="match status" value="1"/>
</dbReference>
<proteinExistence type="inferred from homology"/>
<dbReference type="EMBL" id="CP074134">
    <property type="protein sequence ID" value="QUX26344.1"/>
    <property type="molecule type" value="Genomic_DNA"/>
</dbReference>
<evidence type="ECO:0000313" key="7">
    <source>
        <dbReference type="EMBL" id="QUX26344.1"/>
    </source>
</evidence>
<gene>
    <name evidence="7" type="ORF">KGD84_32100</name>
</gene>
<reference evidence="8" key="1">
    <citation type="submission" date="2021-05" db="EMBL/GenBank/DDBJ databases">
        <title>Direct Submission.</title>
        <authorList>
            <person name="Li K."/>
            <person name="Gao J."/>
        </authorList>
    </citation>
    <scope>NUCLEOTIDE SEQUENCE [LARGE SCALE GENOMIC DNA]</scope>
    <source>
        <strain evidence="8">Mg02</strain>
        <plasmid evidence="8">unnamed2</plasmid>
    </source>
</reference>
<dbReference type="RefSeq" id="WP_220566143.1">
    <property type="nucleotide sequence ID" value="NZ_CP074134.1"/>
</dbReference>
<accession>A0ABX8BVV8</accession>
<evidence type="ECO:0000256" key="5">
    <source>
        <dbReference type="ARBA" id="ARBA00023210"/>
    </source>
</evidence>
<evidence type="ECO:0000256" key="1">
    <source>
        <dbReference type="ARBA" id="ARBA00004431"/>
    </source>
</evidence>
<keyword evidence="7" id="KW-0614">Plasmid</keyword>
<evidence type="ECO:0000313" key="8">
    <source>
        <dbReference type="Proteomes" id="UP000676079"/>
    </source>
</evidence>
<dbReference type="Pfam" id="PF04686">
    <property type="entry name" value="SsgA"/>
    <property type="match status" value="1"/>
</dbReference>
<evidence type="ECO:0000256" key="4">
    <source>
        <dbReference type="ARBA" id="ARBA00022969"/>
    </source>
</evidence>
<keyword evidence="3" id="KW-0132">Cell division</keyword>
<dbReference type="InterPro" id="IPR038658">
    <property type="entry name" value="SsgB_sf"/>
</dbReference>
<evidence type="ECO:0000256" key="3">
    <source>
        <dbReference type="ARBA" id="ARBA00022618"/>
    </source>
</evidence>
<keyword evidence="5" id="KW-0717">Septation</keyword>
<geneLocation type="plasmid" evidence="7 8">
    <name>unnamed2</name>
</geneLocation>
<name>A0ABX8BVV8_9ACTN</name>
<dbReference type="InterPro" id="IPR006776">
    <property type="entry name" value="SsgB"/>
</dbReference>
<sequence length="137" mass="14615">MIRQTTCLSAGEAATVHPLELAWDAADPLVLTLRFPLDEDDDLAIEWAVARDLAARGVASWAGDGDVRIRIASLALPHLAVIELRDADTGKWGQFLIRREDLEAFLAATYEAVPAGTEAVDVDHALALLLDTGGGEG</sequence>
<evidence type="ECO:0000256" key="6">
    <source>
        <dbReference type="ARBA" id="ARBA00023306"/>
    </source>
</evidence>
<dbReference type="Proteomes" id="UP000676079">
    <property type="component" value="Plasmid unnamed2"/>
</dbReference>
<keyword evidence="8" id="KW-1185">Reference proteome</keyword>
<comment type="subcellular location">
    <subcellularLocation>
        <location evidence="1">Cell septum</location>
    </subcellularLocation>
</comment>
<comment type="similarity">
    <text evidence="2">Belongs to the SsgA family.</text>
</comment>
<protein>
    <submittedName>
        <fullName evidence="7">SsgA family sporulation/cell division regulator</fullName>
    </submittedName>
</protein>
<organism evidence="7 8">
    <name type="scientific">Nocardiopsis changdeensis</name>
    <dbReference type="NCBI Taxonomy" id="2831969"/>
    <lineage>
        <taxon>Bacteria</taxon>
        <taxon>Bacillati</taxon>
        <taxon>Actinomycetota</taxon>
        <taxon>Actinomycetes</taxon>
        <taxon>Streptosporangiales</taxon>
        <taxon>Nocardiopsidaceae</taxon>
        <taxon>Nocardiopsis</taxon>
    </lineage>
</organism>
<keyword evidence="4" id="KW-0749">Sporulation</keyword>
<keyword evidence="6" id="KW-0131">Cell cycle</keyword>